<comment type="caution">
    <text evidence="2">The sequence shown here is derived from an EMBL/GenBank/DDBJ whole genome shotgun (WGS) entry which is preliminary data.</text>
</comment>
<dbReference type="AlphaFoldDB" id="A0A2A6Z8F6"/>
<name>A0A2A6Z8F6_9FIRM</name>
<organism evidence="2 3">
    <name type="scientific">Faecalibacterium langellae</name>
    <dbReference type="NCBI Taxonomy" id="3435293"/>
    <lineage>
        <taxon>Bacteria</taxon>
        <taxon>Bacillati</taxon>
        <taxon>Bacillota</taxon>
        <taxon>Clostridia</taxon>
        <taxon>Eubacteriales</taxon>
        <taxon>Oscillospiraceae</taxon>
        <taxon>Faecalibacterium</taxon>
    </lineage>
</organism>
<dbReference type="Proteomes" id="UP000220752">
    <property type="component" value="Unassembled WGS sequence"/>
</dbReference>
<reference evidence="2 3" key="1">
    <citation type="journal article" date="2017" name="Front. Microbiol.">
        <title>New Insights into the Diversity of the Genus Faecalibacterium.</title>
        <authorList>
            <person name="Benevides L."/>
            <person name="Burman S."/>
            <person name="Martin R."/>
            <person name="Robert V."/>
            <person name="Thomas M."/>
            <person name="Miquel S."/>
            <person name="Chain F."/>
            <person name="Sokol H."/>
            <person name="Bermudez-Humaran L.G."/>
            <person name="Morrison M."/>
            <person name="Langella P."/>
            <person name="Azevedo V.A."/>
            <person name="Chatel J.M."/>
            <person name="Soares S."/>
        </authorList>
    </citation>
    <scope>NUCLEOTIDE SEQUENCE [LARGE SCALE GENOMIC DNA]</scope>
    <source>
        <strain evidence="3">CNCM I-4540</strain>
    </source>
</reference>
<evidence type="ECO:0000313" key="2">
    <source>
        <dbReference type="EMBL" id="PDX57666.1"/>
    </source>
</evidence>
<feature type="transmembrane region" description="Helical" evidence="1">
    <location>
        <begin position="156"/>
        <end position="178"/>
    </location>
</feature>
<keyword evidence="1" id="KW-0812">Transmembrane</keyword>
<evidence type="ECO:0000256" key="1">
    <source>
        <dbReference type="SAM" id="Phobius"/>
    </source>
</evidence>
<protein>
    <submittedName>
        <fullName evidence="2">Uncharacterized protein</fullName>
    </submittedName>
</protein>
<keyword evidence="3" id="KW-1185">Reference proteome</keyword>
<sequence length="817" mass="94664">MNTRLYWTIKKFFQKIVFDTKRLIYVLKEKFSKQCKLLHIQFDILKVVLWQIFLAIVFVLLLKKCDALLLSYLKLDSISLDMFKDITIGGMGIAGVILGLYCTNISSIFSAKYSNVPSDLATLYQRDVITNSCINQIIRYIVVCSIFLFECVFKQPLGMASIIVLLFLTVQMVITFSVTGNRSYMLSDTFSVGDAKFQNLYNIIKKVSKRNIFTTDQSFQNHYKKIASHDVYILFEIGQYNANIPKNQNESMGLFMNKSVALLEFYWDKKQNIQYDSLCFEKKAQYPQWHATDDTEIRLALQTGTSIQPKMVTDNYWFENALLKVNQECLNKILRDDDILVLQQYFVCLQSLTLIAGEKRQCDYWGSVLKKIKISSWTVICKHLSSDDLDKENALSIVDIMCSNYVELILGITRYLSNLNVESVLHQCTTYSSFDQCDIQYVPYLNGEMCKRLFTQISAELSIENKKLTANWYIQQIVAKEIYQYIGIVIGTIEFSIKEVYEIGIQLNTENHCQAAATALSHVFEILNKSKRAILLIEKILIQLENKHIEKSILWQKVSTDSLVQTIQKIETNLPAVLIKCSVSDALDHWKNREDYPDFLGLCYNHVSEALIRSIESNDFERFKKIYRGYFDLVLLYQEYIRTDVIKHKEAYLAEIVFHVASAPFFEYALISGLAIIWGEFNGASCWKDSIDTTLKEFIKKDSKNLSILSVIAQQLQFRQHDIVGIGNRDILQTNWKQRIAHVMSSSPSFEVIYDHFSERLKTASKILQSYRGITIMNHHVDLTNPEDVFMIVSVNNYLPDEKKYKSCWGWSENYES</sequence>
<gene>
    <name evidence="2" type="ORF">CGS46_14285</name>
</gene>
<dbReference type="EMBL" id="NMTQ01000037">
    <property type="protein sequence ID" value="PDX57666.1"/>
    <property type="molecule type" value="Genomic_DNA"/>
</dbReference>
<proteinExistence type="predicted"/>
<keyword evidence="1" id="KW-1133">Transmembrane helix</keyword>
<keyword evidence="1" id="KW-0472">Membrane</keyword>
<accession>A0A2A6Z8F6</accession>
<feature type="transmembrane region" description="Helical" evidence="1">
    <location>
        <begin position="86"/>
        <end position="109"/>
    </location>
</feature>
<evidence type="ECO:0000313" key="3">
    <source>
        <dbReference type="Proteomes" id="UP000220752"/>
    </source>
</evidence>
<feature type="transmembrane region" description="Helical" evidence="1">
    <location>
        <begin position="47"/>
        <end position="65"/>
    </location>
</feature>